<organism evidence="3 4">
    <name type="scientific">Lucilia cuprina</name>
    <name type="common">Green bottle fly</name>
    <name type="synonym">Australian sheep blowfly</name>
    <dbReference type="NCBI Taxonomy" id="7375"/>
    <lineage>
        <taxon>Eukaryota</taxon>
        <taxon>Metazoa</taxon>
        <taxon>Ecdysozoa</taxon>
        <taxon>Arthropoda</taxon>
        <taxon>Hexapoda</taxon>
        <taxon>Insecta</taxon>
        <taxon>Pterygota</taxon>
        <taxon>Neoptera</taxon>
        <taxon>Endopterygota</taxon>
        <taxon>Diptera</taxon>
        <taxon>Brachycera</taxon>
        <taxon>Muscomorpha</taxon>
        <taxon>Oestroidea</taxon>
        <taxon>Calliphoridae</taxon>
        <taxon>Luciliinae</taxon>
        <taxon>Lucilia</taxon>
    </lineage>
</organism>
<feature type="region of interest" description="Disordered" evidence="1">
    <location>
        <begin position="323"/>
        <end position="363"/>
    </location>
</feature>
<dbReference type="SMART" id="SM00714">
    <property type="entry name" value="LITAF"/>
    <property type="match status" value="1"/>
</dbReference>
<feature type="region of interest" description="Disordered" evidence="1">
    <location>
        <begin position="55"/>
        <end position="75"/>
    </location>
</feature>
<dbReference type="PROSITE" id="PS51837">
    <property type="entry name" value="LITAF"/>
    <property type="match status" value="1"/>
</dbReference>
<gene>
    <name evidence="3" type="ORF">FF38_13030</name>
</gene>
<dbReference type="Pfam" id="PF10601">
    <property type="entry name" value="zf-LITAF-like"/>
    <property type="match status" value="1"/>
</dbReference>
<evidence type="ECO:0000313" key="3">
    <source>
        <dbReference type="EMBL" id="KNC20947.1"/>
    </source>
</evidence>
<comment type="caution">
    <text evidence="3">The sequence shown here is derived from an EMBL/GenBank/DDBJ whole genome shotgun (WGS) entry which is preliminary data.</text>
</comment>
<proteinExistence type="predicted"/>
<evidence type="ECO:0000256" key="1">
    <source>
        <dbReference type="SAM" id="MobiDB-lite"/>
    </source>
</evidence>
<reference evidence="3 4" key="1">
    <citation type="journal article" date="2015" name="Nat. Commun.">
        <title>Lucilia cuprina genome unlocks parasitic fly biology to underpin future interventions.</title>
        <authorList>
            <person name="Anstead C.A."/>
            <person name="Korhonen P.K."/>
            <person name="Young N.D."/>
            <person name="Hall R.S."/>
            <person name="Jex A.R."/>
            <person name="Murali S.C."/>
            <person name="Hughes D.S."/>
            <person name="Lee S.F."/>
            <person name="Perry T."/>
            <person name="Stroehlein A.J."/>
            <person name="Ansell B.R."/>
            <person name="Breugelmans B."/>
            <person name="Hofmann A."/>
            <person name="Qu J."/>
            <person name="Dugan S."/>
            <person name="Lee S.L."/>
            <person name="Chao H."/>
            <person name="Dinh H."/>
            <person name="Han Y."/>
            <person name="Doddapaneni H.V."/>
            <person name="Worley K.C."/>
            <person name="Muzny D.M."/>
            <person name="Ioannidis P."/>
            <person name="Waterhouse R.M."/>
            <person name="Zdobnov E.M."/>
            <person name="James P.J."/>
            <person name="Bagnall N.H."/>
            <person name="Kotze A.C."/>
            <person name="Gibbs R.A."/>
            <person name="Richards S."/>
            <person name="Batterham P."/>
            <person name="Gasser R.B."/>
        </authorList>
    </citation>
    <scope>NUCLEOTIDE SEQUENCE [LARGE SCALE GENOMIC DNA]</scope>
    <source>
        <strain evidence="3 4">LS</strain>
        <tissue evidence="3">Full body</tissue>
    </source>
</reference>
<dbReference type="Proteomes" id="UP000037069">
    <property type="component" value="Unassembled WGS sequence"/>
</dbReference>
<name>A0A0L0BLP8_LUCCU</name>
<feature type="compositionally biased region" description="Polar residues" evidence="1">
    <location>
        <begin position="327"/>
        <end position="353"/>
    </location>
</feature>
<sequence length="363" mass="41061">MSSPDSKEINLVRCLKCGKILKCSRYDTAALLEHICTDHPEVDVVDTDTKRKRSYLEETTKRNQNSPVNRYKGQTEPDNDIKQCCECSDEDCNVDKCQPYNADQNVIEKYPEIKECEYCPRNPNAEVVYTRRYRLNTPSTVNEQVLQQPFQRNLYCTSIEKWCPADGTIYCPKCGCNKRPLIKTKAQHFSNNECAACCLLSCWPFCFLPWLLQGPSQDYLHCSNCKTFLGLYDRNTNCVQPNRLYITVDPNYQCFVKDDNSVANEKAEKLLNNESPPPSSAGDDSANVKRLPSIVVDGKELSPDVVARLQKFKKYGSLAGIDLDALTNPSDSPNSTKRNGSYRQNQKAPSNGKANRKTVVKSA</sequence>
<dbReference type="InterPro" id="IPR006629">
    <property type="entry name" value="LITAF"/>
</dbReference>
<protein>
    <recommendedName>
        <fullName evidence="2">LITAF domain-containing protein</fullName>
    </recommendedName>
</protein>
<dbReference type="EMBL" id="JRES01001693">
    <property type="protein sequence ID" value="KNC20947.1"/>
    <property type="molecule type" value="Genomic_DNA"/>
</dbReference>
<keyword evidence="4" id="KW-1185">Reference proteome</keyword>
<accession>A0A0L0BLP8</accession>
<dbReference type="AlphaFoldDB" id="A0A0L0BLP8"/>
<dbReference type="STRING" id="7375.A0A0L0BLP8"/>
<evidence type="ECO:0000313" key="4">
    <source>
        <dbReference type="Proteomes" id="UP000037069"/>
    </source>
</evidence>
<feature type="compositionally biased region" description="Basic residues" evidence="1">
    <location>
        <begin position="354"/>
        <end position="363"/>
    </location>
</feature>
<dbReference type="OrthoDB" id="7765058at2759"/>
<evidence type="ECO:0000259" key="2">
    <source>
        <dbReference type="PROSITE" id="PS51837"/>
    </source>
</evidence>
<feature type="domain" description="LITAF" evidence="2">
    <location>
        <begin position="151"/>
        <end position="234"/>
    </location>
</feature>